<feature type="compositionally biased region" description="Basic and acidic residues" evidence="4">
    <location>
        <begin position="327"/>
        <end position="346"/>
    </location>
</feature>
<sequence>MDLSVVVPTLNGRDRLAACLDALAANAPDAEVIVVNGPSADGTTGMVRDRGDVDVLVEISDRTVNVARNAGIEVATGDAVALVDYDNRIEPGWRDAVDDGLDAAPVASGPVTRIPPSEADGARSDAEASAAESDAEADGPGTDSATPDVADAADPSEPERSRIAGQDVTYFESGNVAFRRDALRDLDGFDEYLRVGGARDAAHRLARMGIEVAWRSELAAEKELPTPTAADGGRSASEWGWKYRGLAYRLLKNYGVRPTALLRTGSHALADAVAAAKEVVRGESTPTRWAATGRDVLLGLTGGTSDGLVARRRDRSPARNPNGISTRADRAVAKYDRRAERDRGEADDGADGGTEEDGADDGADGGDRAAVDDVE</sequence>
<dbReference type="Proteomes" id="UP000011509">
    <property type="component" value="Unassembled WGS sequence"/>
</dbReference>
<dbReference type="PANTHER" id="PTHR43179">
    <property type="entry name" value="RHAMNOSYLTRANSFERASE WBBL"/>
    <property type="match status" value="1"/>
</dbReference>
<dbReference type="Pfam" id="PF00535">
    <property type="entry name" value="Glycos_transf_2"/>
    <property type="match status" value="1"/>
</dbReference>
<dbReference type="Gene3D" id="3.90.550.10">
    <property type="entry name" value="Spore Coat Polysaccharide Biosynthesis Protein SpsA, Chain A"/>
    <property type="match status" value="1"/>
</dbReference>
<dbReference type="PATRIC" id="fig|1227466.3.peg.2678"/>
<gene>
    <name evidence="6" type="ORF">C464_13485</name>
</gene>
<dbReference type="GO" id="GO:0016757">
    <property type="term" value="F:glycosyltransferase activity"/>
    <property type="evidence" value="ECO:0007669"/>
    <property type="project" value="UniProtKB-KW"/>
</dbReference>
<dbReference type="STRING" id="1227466.C464_13485"/>
<proteinExistence type="inferred from homology"/>
<evidence type="ECO:0000256" key="1">
    <source>
        <dbReference type="ARBA" id="ARBA00006739"/>
    </source>
</evidence>
<keyword evidence="3 6" id="KW-0808">Transferase</keyword>
<evidence type="ECO:0000256" key="3">
    <source>
        <dbReference type="ARBA" id="ARBA00022679"/>
    </source>
</evidence>
<protein>
    <submittedName>
        <fullName evidence="6">Glycosyl transferase family 2</fullName>
    </submittedName>
</protein>
<evidence type="ECO:0000256" key="2">
    <source>
        <dbReference type="ARBA" id="ARBA00022676"/>
    </source>
</evidence>
<dbReference type="CDD" id="cd00761">
    <property type="entry name" value="Glyco_tranf_GTA_type"/>
    <property type="match status" value="1"/>
</dbReference>
<dbReference type="InterPro" id="IPR001173">
    <property type="entry name" value="Glyco_trans_2-like"/>
</dbReference>
<dbReference type="SUPFAM" id="SSF53448">
    <property type="entry name" value="Nucleotide-diphospho-sugar transferases"/>
    <property type="match status" value="1"/>
</dbReference>
<feature type="domain" description="Glycosyltransferase 2-like" evidence="5">
    <location>
        <begin position="4"/>
        <end position="185"/>
    </location>
</feature>
<evidence type="ECO:0000313" key="6">
    <source>
        <dbReference type="EMBL" id="ELZ44512.1"/>
    </source>
</evidence>
<feature type="region of interest" description="Disordered" evidence="4">
    <location>
        <begin position="306"/>
        <end position="375"/>
    </location>
</feature>
<feature type="compositionally biased region" description="Basic and acidic residues" evidence="4">
    <location>
        <begin position="365"/>
        <end position="375"/>
    </location>
</feature>
<reference evidence="6 7" key="1">
    <citation type="journal article" date="2014" name="PLoS Genet.">
        <title>Phylogenetically driven sequencing of extremely halophilic archaea reveals strategies for static and dynamic osmo-response.</title>
        <authorList>
            <person name="Becker E.A."/>
            <person name="Seitzer P.M."/>
            <person name="Tritt A."/>
            <person name="Larsen D."/>
            <person name="Krusor M."/>
            <person name="Yao A.I."/>
            <person name="Wu D."/>
            <person name="Madern D."/>
            <person name="Eisen J.A."/>
            <person name="Darling A.E."/>
            <person name="Facciotti M.T."/>
        </authorList>
    </citation>
    <scope>NUCLEOTIDE SEQUENCE [LARGE SCALE GENOMIC DNA]</scope>
    <source>
        <strain evidence="6 7">DSM 10284</strain>
    </source>
</reference>
<dbReference type="RefSeq" id="WP_006114236.1">
    <property type="nucleotide sequence ID" value="NZ_AOJL01000058.1"/>
</dbReference>
<dbReference type="EMBL" id="AOJL01000058">
    <property type="protein sequence ID" value="ELZ44512.1"/>
    <property type="molecule type" value="Genomic_DNA"/>
</dbReference>
<organism evidence="6 7">
    <name type="scientific">Halorubrum coriense DSM 10284</name>
    <dbReference type="NCBI Taxonomy" id="1227466"/>
    <lineage>
        <taxon>Archaea</taxon>
        <taxon>Methanobacteriati</taxon>
        <taxon>Methanobacteriota</taxon>
        <taxon>Stenosarchaea group</taxon>
        <taxon>Halobacteria</taxon>
        <taxon>Halobacteriales</taxon>
        <taxon>Haloferacaceae</taxon>
        <taxon>Halorubrum</taxon>
    </lineage>
</organism>
<comment type="caution">
    <text evidence="6">The sequence shown here is derived from an EMBL/GenBank/DDBJ whole genome shotgun (WGS) entry which is preliminary data.</text>
</comment>
<dbReference type="InterPro" id="IPR029044">
    <property type="entry name" value="Nucleotide-diphossugar_trans"/>
</dbReference>
<keyword evidence="7" id="KW-1185">Reference proteome</keyword>
<name>M0ECC8_9EURY</name>
<evidence type="ECO:0000256" key="4">
    <source>
        <dbReference type="SAM" id="MobiDB-lite"/>
    </source>
</evidence>
<evidence type="ECO:0000313" key="7">
    <source>
        <dbReference type="Proteomes" id="UP000011509"/>
    </source>
</evidence>
<accession>M0ECC8</accession>
<feature type="compositionally biased region" description="Acidic residues" evidence="4">
    <location>
        <begin position="347"/>
        <end position="364"/>
    </location>
</feature>
<dbReference type="OrthoDB" id="196370at2157"/>
<feature type="region of interest" description="Disordered" evidence="4">
    <location>
        <begin position="100"/>
        <end position="166"/>
    </location>
</feature>
<dbReference type="AlphaFoldDB" id="M0ECC8"/>
<evidence type="ECO:0000259" key="5">
    <source>
        <dbReference type="Pfam" id="PF00535"/>
    </source>
</evidence>
<dbReference type="PANTHER" id="PTHR43179:SF12">
    <property type="entry name" value="GALACTOFURANOSYLTRANSFERASE GLFT2"/>
    <property type="match status" value="1"/>
</dbReference>
<keyword evidence="2" id="KW-0328">Glycosyltransferase</keyword>
<comment type="similarity">
    <text evidence="1">Belongs to the glycosyltransferase 2 family.</text>
</comment>